<evidence type="ECO:0000256" key="5">
    <source>
        <dbReference type="ARBA" id="ARBA00022989"/>
    </source>
</evidence>
<feature type="transmembrane region" description="Helical" evidence="7">
    <location>
        <begin position="6"/>
        <end position="24"/>
    </location>
</feature>
<feature type="transmembrane region" description="Helical" evidence="7">
    <location>
        <begin position="36"/>
        <end position="54"/>
    </location>
</feature>
<comment type="similarity">
    <text evidence="2">Belongs to the DoxX family.</text>
</comment>
<dbReference type="OrthoDB" id="886570at2"/>
<dbReference type="Proteomes" id="UP000037109">
    <property type="component" value="Unassembled WGS sequence"/>
</dbReference>
<evidence type="ECO:0000256" key="3">
    <source>
        <dbReference type="ARBA" id="ARBA00022475"/>
    </source>
</evidence>
<keyword evidence="9" id="KW-1185">Reference proteome</keyword>
<evidence type="ECO:0000313" key="8">
    <source>
        <dbReference type="EMBL" id="KON87779.1"/>
    </source>
</evidence>
<organism evidence="8 9">
    <name type="scientific">Sporosarcina globispora</name>
    <name type="common">Bacillus globisporus</name>
    <dbReference type="NCBI Taxonomy" id="1459"/>
    <lineage>
        <taxon>Bacteria</taxon>
        <taxon>Bacillati</taxon>
        <taxon>Bacillota</taxon>
        <taxon>Bacilli</taxon>
        <taxon>Bacillales</taxon>
        <taxon>Caryophanaceae</taxon>
        <taxon>Sporosarcina</taxon>
    </lineage>
</organism>
<evidence type="ECO:0000256" key="6">
    <source>
        <dbReference type="ARBA" id="ARBA00023136"/>
    </source>
</evidence>
<sequence>MNKNDLGNFILRAILGFIFFIHGLSKFQGGISNTAGFFDSIGIPGFMAYVVAVIELAGGIALILGIGTKIVSILFAVIMLGAIFTAKLPAGLLGNGQMAGYELDLILLAASIYFALGNESQLSLESKFSQSKAN</sequence>
<dbReference type="RefSeq" id="WP_053435132.1">
    <property type="nucleotide sequence ID" value="NZ_LGUF01000007.1"/>
</dbReference>
<dbReference type="InterPro" id="IPR032808">
    <property type="entry name" value="DoxX"/>
</dbReference>
<evidence type="ECO:0000256" key="2">
    <source>
        <dbReference type="ARBA" id="ARBA00006679"/>
    </source>
</evidence>
<evidence type="ECO:0000256" key="4">
    <source>
        <dbReference type="ARBA" id="ARBA00022692"/>
    </source>
</evidence>
<feature type="transmembrane region" description="Helical" evidence="7">
    <location>
        <begin position="60"/>
        <end position="86"/>
    </location>
</feature>
<accession>A0A0M0GD49</accession>
<evidence type="ECO:0000256" key="1">
    <source>
        <dbReference type="ARBA" id="ARBA00004651"/>
    </source>
</evidence>
<dbReference type="STRING" id="1459.AF332_13715"/>
<dbReference type="PATRIC" id="fig|1459.3.peg.2964"/>
<dbReference type="AlphaFoldDB" id="A0A0M0GD49"/>
<gene>
    <name evidence="8" type="ORF">AF332_13715</name>
</gene>
<keyword evidence="4 7" id="KW-0812">Transmembrane</keyword>
<keyword evidence="3" id="KW-1003">Cell membrane</keyword>
<comment type="caution">
    <text evidence="8">The sequence shown here is derived from an EMBL/GenBank/DDBJ whole genome shotgun (WGS) entry which is preliminary data.</text>
</comment>
<protein>
    <submittedName>
        <fullName evidence="8">Oxidoreductase</fullName>
    </submittedName>
</protein>
<dbReference type="EMBL" id="LGUF01000007">
    <property type="protein sequence ID" value="KON87779.1"/>
    <property type="molecule type" value="Genomic_DNA"/>
</dbReference>
<keyword evidence="6 7" id="KW-0472">Membrane</keyword>
<comment type="subcellular location">
    <subcellularLocation>
        <location evidence="1">Cell membrane</location>
        <topology evidence="1">Multi-pass membrane protein</topology>
    </subcellularLocation>
</comment>
<name>A0A0M0GD49_SPOGL</name>
<dbReference type="PANTHER" id="PTHR33452">
    <property type="entry name" value="OXIDOREDUCTASE CATD-RELATED"/>
    <property type="match status" value="1"/>
</dbReference>
<proteinExistence type="inferred from homology"/>
<dbReference type="PANTHER" id="PTHR33452:SF1">
    <property type="entry name" value="INNER MEMBRANE PROTEIN YPHA-RELATED"/>
    <property type="match status" value="1"/>
</dbReference>
<reference evidence="9" key="1">
    <citation type="submission" date="2015-07" db="EMBL/GenBank/DDBJ databases">
        <title>Fjat-10036 dsm4.</title>
        <authorList>
            <person name="Liu B."/>
            <person name="Wang J."/>
            <person name="Zhu Y."/>
            <person name="Liu G."/>
            <person name="Chen Q."/>
            <person name="Chen Z."/>
            <person name="Lan J."/>
            <person name="Che J."/>
            <person name="Ge C."/>
            <person name="Shi H."/>
            <person name="Pan Z."/>
            <person name="Liu X."/>
        </authorList>
    </citation>
    <scope>NUCLEOTIDE SEQUENCE [LARGE SCALE GENOMIC DNA]</scope>
    <source>
        <strain evidence="9">DSM 4</strain>
    </source>
</reference>
<evidence type="ECO:0000256" key="7">
    <source>
        <dbReference type="SAM" id="Phobius"/>
    </source>
</evidence>
<dbReference type="InterPro" id="IPR051907">
    <property type="entry name" value="DoxX-like_oxidoreductase"/>
</dbReference>
<evidence type="ECO:0000313" key="9">
    <source>
        <dbReference type="Proteomes" id="UP000037109"/>
    </source>
</evidence>
<dbReference type="Pfam" id="PF07681">
    <property type="entry name" value="DoxX"/>
    <property type="match status" value="1"/>
</dbReference>
<keyword evidence="5 7" id="KW-1133">Transmembrane helix</keyword>
<dbReference type="GO" id="GO:0005886">
    <property type="term" value="C:plasma membrane"/>
    <property type="evidence" value="ECO:0007669"/>
    <property type="project" value="UniProtKB-SubCell"/>
</dbReference>